<feature type="transmembrane region" description="Helical" evidence="8">
    <location>
        <begin position="251"/>
        <end position="273"/>
    </location>
</feature>
<keyword evidence="5 8" id="KW-0812">Transmembrane</keyword>
<evidence type="ECO:0000313" key="9">
    <source>
        <dbReference type="EMBL" id="HIU50786.1"/>
    </source>
</evidence>
<name>A0A9D1LZJ3_9FIRM</name>
<dbReference type="PANTHER" id="PTHR36838">
    <property type="entry name" value="AUXIN EFFLUX CARRIER FAMILY PROTEIN"/>
    <property type="match status" value="1"/>
</dbReference>
<evidence type="ECO:0000256" key="8">
    <source>
        <dbReference type="SAM" id="Phobius"/>
    </source>
</evidence>
<feature type="transmembrane region" description="Helical" evidence="8">
    <location>
        <begin position="38"/>
        <end position="56"/>
    </location>
</feature>
<gene>
    <name evidence="9" type="ORF">IAD22_07215</name>
</gene>
<comment type="caution">
    <text evidence="9">The sequence shown here is derived from an EMBL/GenBank/DDBJ whole genome shotgun (WGS) entry which is preliminary data.</text>
</comment>
<dbReference type="AlphaFoldDB" id="A0A9D1LZJ3"/>
<feature type="transmembrane region" description="Helical" evidence="8">
    <location>
        <begin position="126"/>
        <end position="149"/>
    </location>
</feature>
<accession>A0A9D1LZJ3</accession>
<sequence length="309" mass="33551">MLDYFVIVSQQVLILFILIAVGFICGKIKLIDDYVAKKLTDIILMIAMPCVIVNAFQREFNPEMLVNLLITAVCAVAIHIVTIVIASLVFRDKDEGRKKVLRFGTIFSNCAFMSIPLQEAVLGSEGVFYCAIFIGVFNLFSWTYGLVLMSGDKKQMSVKKLVTNPGILGVVIGVILFICSITLPAIIGEPIRYLGTLNTPVPMLIIGFYLSQVNFVDVFAEKKNYVASIIRLLLIPIIALGVMYLCGIRGTMLVSIVISASAPVAASCTMFATKYGGDTMLSVRLVALSTVISVVTMPLVVALANSLSV</sequence>
<dbReference type="EMBL" id="DVNG01000108">
    <property type="protein sequence ID" value="HIU50786.1"/>
    <property type="molecule type" value="Genomic_DNA"/>
</dbReference>
<feature type="transmembrane region" description="Helical" evidence="8">
    <location>
        <begin position="225"/>
        <end position="245"/>
    </location>
</feature>
<feature type="transmembrane region" description="Helical" evidence="8">
    <location>
        <begin position="285"/>
        <end position="304"/>
    </location>
</feature>
<dbReference type="Gene3D" id="1.20.1530.20">
    <property type="match status" value="1"/>
</dbReference>
<evidence type="ECO:0000256" key="5">
    <source>
        <dbReference type="ARBA" id="ARBA00022692"/>
    </source>
</evidence>
<dbReference type="GO" id="GO:0055085">
    <property type="term" value="P:transmembrane transport"/>
    <property type="evidence" value="ECO:0007669"/>
    <property type="project" value="InterPro"/>
</dbReference>
<reference evidence="9" key="2">
    <citation type="journal article" date="2021" name="PeerJ">
        <title>Extensive microbial diversity within the chicken gut microbiome revealed by metagenomics and culture.</title>
        <authorList>
            <person name="Gilroy R."/>
            <person name="Ravi A."/>
            <person name="Getino M."/>
            <person name="Pursley I."/>
            <person name="Horton D.L."/>
            <person name="Alikhan N.F."/>
            <person name="Baker D."/>
            <person name="Gharbi K."/>
            <person name="Hall N."/>
            <person name="Watson M."/>
            <person name="Adriaenssens E.M."/>
            <person name="Foster-Nyarko E."/>
            <person name="Jarju S."/>
            <person name="Secka A."/>
            <person name="Antonio M."/>
            <person name="Oren A."/>
            <person name="Chaudhuri R.R."/>
            <person name="La Ragione R."/>
            <person name="Hildebrand F."/>
            <person name="Pallen M.J."/>
        </authorList>
    </citation>
    <scope>NUCLEOTIDE SEQUENCE</scope>
    <source>
        <strain evidence="9">ChiGjej1B1-1684</strain>
    </source>
</reference>
<dbReference type="GO" id="GO:0005886">
    <property type="term" value="C:plasma membrane"/>
    <property type="evidence" value="ECO:0007669"/>
    <property type="project" value="UniProtKB-SubCell"/>
</dbReference>
<dbReference type="InterPro" id="IPR004776">
    <property type="entry name" value="Mem_transp_PIN-like"/>
</dbReference>
<feature type="transmembrane region" description="Helical" evidence="8">
    <location>
        <begin position="193"/>
        <end position="213"/>
    </location>
</feature>
<feature type="transmembrane region" description="Helical" evidence="8">
    <location>
        <begin position="6"/>
        <end position="26"/>
    </location>
</feature>
<feature type="transmembrane region" description="Helical" evidence="8">
    <location>
        <begin position="161"/>
        <end position="187"/>
    </location>
</feature>
<evidence type="ECO:0000256" key="6">
    <source>
        <dbReference type="ARBA" id="ARBA00022989"/>
    </source>
</evidence>
<evidence type="ECO:0000256" key="3">
    <source>
        <dbReference type="ARBA" id="ARBA00022448"/>
    </source>
</evidence>
<protein>
    <submittedName>
        <fullName evidence="9">AEC family transporter</fullName>
    </submittedName>
</protein>
<evidence type="ECO:0000313" key="10">
    <source>
        <dbReference type="Proteomes" id="UP000824118"/>
    </source>
</evidence>
<organism evidence="9 10">
    <name type="scientific">Candidatus Limousia pullorum</name>
    <dbReference type="NCBI Taxonomy" id="2840860"/>
    <lineage>
        <taxon>Bacteria</taxon>
        <taxon>Bacillati</taxon>
        <taxon>Bacillota</taxon>
        <taxon>Clostridia</taxon>
        <taxon>Eubacteriales</taxon>
        <taxon>Oscillospiraceae</taxon>
        <taxon>Oscillospiraceae incertae sedis</taxon>
        <taxon>Candidatus Limousia</taxon>
    </lineage>
</organism>
<evidence type="ECO:0000256" key="4">
    <source>
        <dbReference type="ARBA" id="ARBA00022475"/>
    </source>
</evidence>
<feature type="transmembrane region" description="Helical" evidence="8">
    <location>
        <begin position="68"/>
        <end position="88"/>
    </location>
</feature>
<evidence type="ECO:0000256" key="2">
    <source>
        <dbReference type="ARBA" id="ARBA00010145"/>
    </source>
</evidence>
<keyword evidence="3" id="KW-0813">Transport</keyword>
<dbReference type="Pfam" id="PF03547">
    <property type="entry name" value="Mem_trans"/>
    <property type="match status" value="1"/>
</dbReference>
<comment type="subcellular location">
    <subcellularLocation>
        <location evidence="1">Cell membrane</location>
        <topology evidence="1">Multi-pass membrane protein</topology>
    </subcellularLocation>
</comment>
<comment type="similarity">
    <text evidence="2">Belongs to the auxin efflux carrier (TC 2.A.69) family.</text>
</comment>
<proteinExistence type="inferred from homology"/>
<keyword evidence="7 8" id="KW-0472">Membrane</keyword>
<evidence type="ECO:0000256" key="1">
    <source>
        <dbReference type="ARBA" id="ARBA00004651"/>
    </source>
</evidence>
<keyword evidence="6 8" id="KW-1133">Transmembrane helix</keyword>
<dbReference type="PANTHER" id="PTHR36838:SF1">
    <property type="entry name" value="SLR1864 PROTEIN"/>
    <property type="match status" value="1"/>
</dbReference>
<keyword evidence="4" id="KW-1003">Cell membrane</keyword>
<dbReference type="Proteomes" id="UP000824118">
    <property type="component" value="Unassembled WGS sequence"/>
</dbReference>
<evidence type="ECO:0000256" key="7">
    <source>
        <dbReference type="ARBA" id="ARBA00023136"/>
    </source>
</evidence>
<dbReference type="InterPro" id="IPR038770">
    <property type="entry name" value="Na+/solute_symporter_sf"/>
</dbReference>
<reference evidence="9" key="1">
    <citation type="submission" date="2020-10" db="EMBL/GenBank/DDBJ databases">
        <authorList>
            <person name="Gilroy R."/>
        </authorList>
    </citation>
    <scope>NUCLEOTIDE SEQUENCE</scope>
    <source>
        <strain evidence="9">ChiGjej1B1-1684</strain>
    </source>
</reference>